<dbReference type="OrthoDB" id="4763957at2"/>
<organism evidence="1 2">
    <name type="scientific">Gandjariella thermophila</name>
    <dbReference type="NCBI Taxonomy" id="1931992"/>
    <lineage>
        <taxon>Bacteria</taxon>
        <taxon>Bacillati</taxon>
        <taxon>Actinomycetota</taxon>
        <taxon>Actinomycetes</taxon>
        <taxon>Pseudonocardiales</taxon>
        <taxon>Pseudonocardiaceae</taxon>
        <taxon>Gandjariella</taxon>
    </lineage>
</organism>
<gene>
    <name evidence="1" type="ORF">GTS_44980</name>
</gene>
<dbReference type="EMBL" id="BJFL01000030">
    <property type="protein sequence ID" value="GDY32865.1"/>
    <property type="molecule type" value="Genomic_DNA"/>
</dbReference>
<dbReference type="SUPFAM" id="SSF140453">
    <property type="entry name" value="EsxAB dimer-like"/>
    <property type="match status" value="1"/>
</dbReference>
<comment type="caution">
    <text evidence="1">The sequence shown here is derived from an EMBL/GenBank/DDBJ whole genome shotgun (WGS) entry which is preliminary data.</text>
</comment>
<keyword evidence="2" id="KW-1185">Reference proteome</keyword>
<name>A0A4D4J7V4_9PSEU</name>
<proteinExistence type="predicted"/>
<sequence length="335" mass="35732">MSNDLIAQPEPVSPTAGAGIVDSGKSLYDDIAGGIDKGEWDALALGVDGAAVGLDMLGMVLDPLGELVKAGVGWLMEHVEFIREPLEVLTGDPAQIEALSKTWTNIGNELNQAGAQYTEALRTVSGWKGDAAVAYRGVANDYAGGLHGVAEHVDHAAQGIAVAGMVVATERAIVFDMIASFISRVITEALIAAASSVVTLGGSVATFIASVTADAAILAGRLGQRLAKLLKLIEQFVRRFRSLGTKSREVANAIQHRANKIRRQSRKLVHDGTRDKEALQPDSGWGKRYHDYTGRMGESAAAKFNENWGTKIVKEGAKSVNQYDEEATNQQQRQP</sequence>
<accession>A0A4D4J7V4</accession>
<evidence type="ECO:0000313" key="2">
    <source>
        <dbReference type="Proteomes" id="UP000298860"/>
    </source>
</evidence>
<dbReference type="AlphaFoldDB" id="A0A4D4J7V4"/>
<reference evidence="2" key="1">
    <citation type="submission" date="2019-04" db="EMBL/GenBank/DDBJ databases">
        <title>Draft genome sequence of Pseudonocardiaceae bacterium SL3-2-4.</title>
        <authorList>
            <person name="Ningsih F."/>
            <person name="Yokota A."/>
            <person name="Sakai Y."/>
            <person name="Nanatani K."/>
            <person name="Yabe S."/>
            <person name="Oetari A."/>
            <person name="Sjamsuridzal W."/>
        </authorList>
    </citation>
    <scope>NUCLEOTIDE SEQUENCE [LARGE SCALE GENOMIC DNA]</scope>
    <source>
        <strain evidence="2">SL3-2-4</strain>
    </source>
</reference>
<protein>
    <recommendedName>
        <fullName evidence="3">PPE family domain-containing protein</fullName>
    </recommendedName>
</protein>
<evidence type="ECO:0008006" key="3">
    <source>
        <dbReference type="Google" id="ProtNLM"/>
    </source>
</evidence>
<dbReference type="InterPro" id="IPR036689">
    <property type="entry name" value="ESAT-6-like_sf"/>
</dbReference>
<evidence type="ECO:0000313" key="1">
    <source>
        <dbReference type="EMBL" id="GDY32865.1"/>
    </source>
</evidence>
<dbReference type="RefSeq" id="WP_137815860.1">
    <property type="nucleotide sequence ID" value="NZ_BJFL01000030.1"/>
</dbReference>
<dbReference type="Proteomes" id="UP000298860">
    <property type="component" value="Unassembled WGS sequence"/>
</dbReference>